<dbReference type="Proteomes" id="UP001189792">
    <property type="component" value="Unassembled WGS sequence"/>
</dbReference>
<comment type="caution">
    <text evidence="1">The sequence shown here is derived from an EMBL/GenBank/DDBJ whole genome shotgun (WGS) entry which is preliminary data.</text>
</comment>
<name>A0ABM9KEX4_9RALS</name>
<dbReference type="EMBL" id="CAUDLI010000001">
    <property type="protein sequence ID" value="CAJ0855070.1"/>
    <property type="molecule type" value="Genomic_DNA"/>
</dbReference>
<accession>A0ABM9KEX4</accession>
<proteinExistence type="predicted"/>
<organism evidence="1 2">
    <name type="scientific">Ralstonia flatus</name>
    <dbReference type="NCBI Taxonomy" id="3058601"/>
    <lineage>
        <taxon>Bacteria</taxon>
        <taxon>Pseudomonadati</taxon>
        <taxon>Pseudomonadota</taxon>
        <taxon>Betaproteobacteria</taxon>
        <taxon>Burkholderiales</taxon>
        <taxon>Burkholderiaceae</taxon>
        <taxon>Ralstonia</taxon>
    </lineage>
</organism>
<gene>
    <name evidence="1" type="ORF">R77564_00251</name>
</gene>
<keyword evidence="2" id="KW-1185">Reference proteome</keyword>
<sequence>MTVSNGDVPLSRFSVERLKGVTQDPGNSFTNFRFDDDAQGALLALLSTLMNDASSPLARCATYLHAEVWAQSTIEVHVEANQACIDNYVQVSDRDCGLAG</sequence>
<evidence type="ECO:0000313" key="2">
    <source>
        <dbReference type="Proteomes" id="UP001189792"/>
    </source>
</evidence>
<protein>
    <submittedName>
        <fullName evidence="1">Uncharacterized protein</fullName>
    </submittedName>
</protein>
<evidence type="ECO:0000313" key="1">
    <source>
        <dbReference type="EMBL" id="CAJ0855070.1"/>
    </source>
</evidence>
<reference evidence="1 2" key="1">
    <citation type="submission" date="2023-07" db="EMBL/GenBank/DDBJ databases">
        <authorList>
            <person name="Peeters C."/>
        </authorList>
    </citation>
    <scope>NUCLEOTIDE SEQUENCE [LARGE SCALE GENOMIC DNA]</scope>
    <source>
        <strain evidence="1 2">LMG 32965</strain>
    </source>
</reference>